<comment type="similarity">
    <text evidence="1">Belongs to the TACO1 family.</text>
</comment>
<dbReference type="SUPFAM" id="SSF75625">
    <property type="entry name" value="YebC-like"/>
    <property type="match status" value="1"/>
</dbReference>
<evidence type="ECO:0000259" key="2">
    <source>
        <dbReference type="Pfam" id="PF01709"/>
    </source>
</evidence>
<proteinExistence type="inferred from homology"/>
<keyword evidence="5" id="KW-1185">Reference proteome</keyword>
<reference evidence="5" key="1">
    <citation type="journal article" date="2016" name="Genome Announc.">
        <title>Genome sequences of three species of Hanseniaspora isolated from spontaneous wine fermentations.</title>
        <authorList>
            <person name="Sternes P.R."/>
            <person name="Lee D."/>
            <person name="Kutyna D.R."/>
            <person name="Borneman A.R."/>
        </authorList>
    </citation>
    <scope>NUCLEOTIDE SEQUENCE [LARGE SCALE GENOMIC DNA]</scope>
    <source>
        <strain evidence="5">AWRI3578</strain>
    </source>
</reference>
<dbReference type="InterPro" id="IPR026564">
    <property type="entry name" value="Transcrip_reg_TACO1-like_dom3"/>
</dbReference>
<evidence type="ECO:0000313" key="4">
    <source>
        <dbReference type="EMBL" id="OEJ81599.1"/>
    </source>
</evidence>
<dbReference type="GO" id="GO:0005739">
    <property type="term" value="C:mitochondrion"/>
    <property type="evidence" value="ECO:0007669"/>
    <property type="project" value="TreeGrafter"/>
</dbReference>
<protein>
    <submittedName>
        <fullName evidence="4">Putative transcriptional regulatory protein</fullName>
    </submittedName>
</protein>
<dbReference type="AlphaFoldDB" id="A0A1E5R3X1"/>
<dbReference type="Proteomes" id="UP000095605">
    <property type="component" value="Unassembled WGS sequence"/>
</dbReference>
<dbReference type="Pfam" id="PF01709">
    <property type="entry name" value="Transcrip_reg"/>
    <property type="match status" value="1"/>
</dbReference>
<sequence>MFKQTNTLLLKSTPTFRAGHAKWQNIMHRKSAQDKIKGANSMKYVQMVTMAIKENNNDFNVGTNSELKSVMERASQANVPKKILLNVIDKFKSKDANKNEYKQCIFPVIGKNGVSVIYDIFTDNPLSVKTGIATAVKMLDGNVNTQALHFFEKRGEVMLGYIGKDLAEMDDAQSEEFLENFTMSLIENDIEFEDVDYAVHDNDVLSLKVICTDDTVHKSFKKLKEIQDALSCKVLSWDVIYNPTEIIQINENENKSLLKAARRCLKASEDIPDLKAMYVNFKVEDE</sequence>
<dbReference type="Gene3D" id="1.10.10.200">
    <property type="match status" value="1"/>
</dbReference>
<accession>A0A1E5R3X1</accession>
<gene>
    <name evidence="4" type="ORF">AWRI3578_g4055</name>
</gene>
<evidence type="ECO:0000259" key="3">
    <source>
        <dbReference type="Pfam" id="PF20772"/>
    </source>
</evidence>
<dbReference type="EMBL" id="LPNL01000009">
    <property type="protein sequence ID" value="OEJ81599.1"/>
    <property type="molecule type" value="Genomic_DNA"/>
</dbReference>
<organism evidence="4 5">
    <name type="scientific">Hanseniaspora opuntiae</name>
    <dbReference type="NCBI Taxonomy" id="211096"/>
    <lineage>
        <taxon>Eukaryota</taxon>
        <taxon>Fungi</taxon>
        <taxon>Dikarya</taxon>
        <taxon>Ascomycota</taxon>
        <taxon>Saccharomycotina</taxon>
        <taxon>Saccharomycetes</taxon>
        <taxon>Saccharomycodales</taxon>
        <taxon>Saccharomycodaceae</taxon>
        <taxon>Hanseniaspora</taxon>
    </lineage>
</organism>
<evidence type="ECO:0000313" key="5">
    <source>
        <dbReference type="Proteomes" id="UP000095605"/>
    </source>
</evidence>
<dbReference type="Pfam" id="PF20772">
    <property type="entry name" value="TACO1_YebC_N"/>
    <property type="match status" value="1"/>
</dbReference>
<dbReference type="PANTHER" id="PTHR12532:SF0">
    <property type="entry name" value="TRANSLATIONAL ACTIVATOR OF CYTOCHROME C OXIDASE 1"/>
    <property type="match status" value="1"/>
</dbReference>
<evidence type="ECO:0000256" key="1">
    <source>
        <dbReference type="ARBA" id="ARBA00008724"/>
    </source>
</evidence>
<dbReference type="InterPro" id="IPR002876">
    <property type="entry name" value="Transcrip_reg_TACO1-like"/>
</dbReference>
<feature type="domain" description="TACO1/YebC-like N-terminal" evidence="3">
    <location>
        <begin position="22"/>
        <end position="92"/>
    </location>
</feature>
<dbReference type="InterPro" id="IPR029072">
    <property type="entry name" value="YebC-like"/>
</dbReference>
<dbReference type="InterPro" id="IPR048300">
    <property type="entry name" value="TACO1_YebC-like_2nd/3rd_dom"/>
</dbReference>
<dbReference type="PANTHER" id="PTHR12532">
    <property type="entry name" value="TRANSLATIONAL ACTIVATOR OF CYTOCHROME C OXIDASE 1"/>
    <property type="match status" value="1"/>
</dbReference>
<dbReference type="Gene3D" id="3.30.70.980">
    <property type="match status" value="2"/>
</dbReference>
<feature type="domain" description="TACO1/YebC-like second and third" evidence="2">
    <location>
        <begin position="101"/>
        <end position="281"/>
    </location>
</feature>
<dbReference type="InterPro" id="IPR017856">
    <property type="entry name" value="Integrase-like_N"/>
</dbReference>
<dbReference type="InterPro" id="IPR049083">
    <property type="entry name" value="TACO1_YebC_N"/>
</dbReference>
<dbReference type="OrthoDB" id="2017544at2759"/>
<name>A0A1E5R3X1_9ASCO</name>
<comment type="caution">
    <text evidence="4">The sequence shown here is derived from an EMBL/GenBank/DDBJ whole genome shotgun (WGS) entry which is preliminary data.</text>
</comment>